<organism evidence="10 11">
    <name type="scientific">Rhodopseudomonas pseudopalustris</name>
    <dbReference type="NCBI Taxonomy" id="1513892"/>
    <lineage>
        <taxon>Bacteria</taxon>
        <taxon>Pseudomonadati</taxon>
        <taxon>Pseudomonadota</taxon>
        <taxon>Alphaproteobacteria</taxon>
        <taxon>Hyphomicrobiales</taxon>
        <taxon>Nitrobacteraceae</taxon>
        <taxon>Rhodopseudomonas</taxon>
    </lineage>
</organism>
<dbReference type="InterPro" id="IPR005490">
    <property type="entry name" value="LD_TPept_cat_dom"/>
</dbReference>
<dbReference type="PANTHER" id="PTHR30582">
    <property type="entry name" value="L,D-TRANSPEPTIDASE"/>
    <property type="match status" value="1"/>
</dbReference>
<dbReference type="PANTHER" id="PTHR30582:SF2">
    <property type="entry name" value="L,D-TRANSPEPTIDASE YCIB-RELATED"/>
    <property type="match status" value="1"/>
</dbReference>
<name>A0A1H8WJB9_9BRAD</name>
<dbReference type="GO" id="GO:0016740">
    <property type="term" value="F:transferase activity"/>
    <property type="evidence" value="ECO:0007669"/>
    <property type="project" value="UniProtKB-KW"/>
</dbReference>
<evidence type="ECO:0000256" key="3">
    <source>
        <dbReference type="ARBA" id="ARBA00022679"/>
    </source>
</evidence>
<keyword evidence="11" id="KW-1185">Reference proteome</keyword>
<dbReference type="RefSeq" id="WP_244526119.1">
    <property type="nucleotide sequence ID" value="NZ_FODT01000012.1"/>
</dbReference>
<keyword evidence="4 7" id="KW-0133">Cell shape</keyword>
<dbReference type="GO" id="GO:0071555">
    <property type="term" value="P:cell wall organization"/>
    <property type="evidence" value="ECO:0007669"/>
    <property type="project" value="UniProtKB-UniRule"/>
</dbReference>
<feature type="active site" description="Proton donor/acceptor" evidence="7">
    <location>
        <position position="158"/>
    </location>
</feature>
<keyword evidence="3" id="KW-0808">Transferase</keyword>
<dbReference type="PIRSF" id="PIRSF029342">
    <property type="entry name" value="UCP029342_ErfK/YbiS/YcfS/YnhG"/>
    <property type="match status" value="1"/>
</dbReference>
<dbReference type="FunFam" id="2.40.440.10:FF:000006">
    <property type="entry name" value="L,D-transpeptidase catalytic domain"/>
    <property type="match status" value="1"/>
</dbReference>
<dbReference type="GO" id="GO:0071972">
    <property type="term" value="F:peptidoglycan L,D-transpeptidase activity"/>
    <property type="evidence" value="ECO:0007669"/>
    <property type="project" value="TreeGrafter"/>
</dbReference>
<evidence type="ECO:0000313" key="10">
    <source>
        <dbReference type="EMBL" id="SEP27760.1"/>
    </source>
</evidence>
<dbReference type="InterPro" id="IPR050979">
    <property type="entry name" value="LD-transpeptidase"/>
</dbReference>
<protein>
    <submittedName>
        <fullName evidence="10">Lipoprotein-anchoring transpeptidase ErfK/SrfK</fullName>
    </submittedName>
</protein>
<keyword evidence="5 7" id="KW-0573">Peptidoglycan synthesis</keyword>
<evidence type="ECO:0000259" key="9">
    <source>
        <dbReference type="PROSITE" id="PS52029"/>
    </source>
</evidence>
<feature type="region of interest" description="Disordered" evidence="8">
    <location>
        <begin position="479"/>
        <end position="512"/>
    </location>
</feature>
<evidence type="ECO:0000256" key="6">
    <source>
        <dbReference type="ARBA" id="ARBA00023316"/>
    </source>
</evidence>
<dbReference type="UniPathway" id="UPA00219"/>
<dbReference type="InterPro" id="IPR016915">
    <property type="entry name" value="UCP029342"/>
</dbReference>
<feature type="region of interest" description="Disordered" evidence="8">
    <location>
        <begin position="214"/>
        <end position="415"/>
    </location>
</feature>
<dbReference type="CDD" id="cd16913">
    <property type="entry name" value="YkuD_like"/>
    <property type="match status" value="1"/>
</dbReference>
<feature type="compositionally biased region" description="Polar residues" evidence="8">
    <location>
        <begin position="272"/>
        <end position="285"/>
    </location>
</feature>
<gene>
    <name evidence="10" type="ORF">SAMN05444123_112148</name>
</gene>
<keyword evidence="6 7" id="KW-0961">Cell wall biogenesis/degradation</keyword>
<sequence length="562" mass="59472">MRTGKSELSPAIVSRAAIRAGILTAAGVFALVPEANATTWWWPENDNAVYAPAQPPQKRYPRKHHQLDSRQEKLIEKQATKPQGPLLISVSIDQQKLRVYDANGLLAESPVSTGTRSHATPMGVFSVIQKNKWHRSNIYSGAPMPYMQRITWSGIALHAGMVPGYPASHGCIRMPTAFATKMWGWTRMGARVIVTPGDITPTNFTHALLLTKRPAPPEAPMASDPQTPTKSSKSDKAGATEPANDSTSAQPPELRASISLDEPRASVKTADASATSPSGNVVLSDSSRRQDSSEPLAAPMTTASADAPAESSGGVSKDDSADRTADAPPLNDVSKATGAEPDAVDPSTTATIEKAAAPKADESKAVAAEKALPSNEKTPSVQTSDKPDGSPDAVQSKDQSRATDSAEKPAAELPVAKRGGGQIAIFVSGKDQKLYVRQNMTPLFDVPVAIAPSDRQLGTHVFTAELAKDDSIRWTVVSMPSSRRTEDQSNSRRPKKNLATEVKASSETDSPAAALDRLTIPPEAMARVAEAITTGASLIVSDQGITASGETGQGTDFIVRLR</sequence>
<evidence type="ECO:0000256" key="7">
    <source>
        <dbReference type="PROSITE-ProRule" id="PRU01373"/>
    </source>
</evidence>
<evidence type="ECO:0000256" key="8">
    <source>
        <dbReference type="SAM" id="MobiDB-lite"/>
    </source>
</evidence>
<dbReference type="PROSITE" id="PS52029">
    <property type="entry name" value="LD_TPASE"/>
    <property type="match status" value="1"/>
</dbReference>
<reference evidence="11" key="1">
    <citation type="submission" date="2016-10" db="EMBL/GenBank/DDBJ databases">
        <authorList>
            <person name="Varghese N."/>
            <person name="Submissions S."/>
        </authorList>
    </citation>
    <scope>NUCLEOTIDE SEQUENCE [LARGE SCALE GENOMIC DNA]</scope>
    <source>
        <strain evidence="11">DSM 123</strain>
    </source>
</reference>
<dbReference type="GO" id="GO:0018104">
    <property type="term" value="P:peptidoglycan-protein cross-linking"/>
    <property type="evidence" value="ECO:0007669"/>
    <property type="project" value="TreeGrafter"/>
</dbReference>
<feature type="compositionally biased region" description="Basic and acidic residues" evidence="8">
    <location>
        <begin position="398"/>
        <end position="410"/>
    </location>
</feature>
<proteinExistence type="inferred from homology"/>
<evidence type="ECO:0000256" key="5">
    <source>
        <dbReference type="ARBA" id="ARBA00022984"/>
    </source>
</evidence>
<comment type="similarity">
    <text evidence="2">Belongs to the YkuD family.</text>
</comment>
<dbReference type="InterPro" id="IPR038063">
    <property type="entry name" value="Transpep_catalytic_dom"/>
</dbReference>
<dbReference type="EMBL" id="FODT01000012">
    <property type="protein sequence ID" value="SEP27760.1"/>
    <property type="molecule type" value="Genomic_DNA"/>
</dbReference>
<dbReference type="AlphaFoldDB" id="A0A1H8WJB9"/>
<dbReference type="Proteomes" id="UP000199615">
    <property type="component" value="Unassembled WGS sequence"/>
</dbReference>
<dbReference type="Gene3D" id="2.40.440.10">
    <property type="entry name" value="L,D-transpeptidase catalytic domain-like"/>
    <property type="match status" value="1"/>
</dbReference>
<dbReference type="NCBIfam" id="NF004785">
    <property type="entry name" value="PRK06132.1-2"/>
    <property type="match status" value="1"/>
</dbReference>
<feature type="compositionally biased region" description="Basic and acidic residues" evidence="8">
    <location>
        <begin position="316"/>
        <end position="325"/>
    </location>
</feature>
<feature type="compositionally biased region" description="Polar residues" evidence="8">
    <location>
        <begin position="375"/>
        <end position="384"/>
    </location>
</feature>
<evidence type="ECO:0000313" key="11">
    <source>
        <dbReference type="Proteomes" id="UP000199615"/>
    </source>
</evidence>
<dbReference type="GO" id="GO:0005576">
    <property type="term" value="C:extracellular region"/>
    <property type="evidence" value="ECO:0007669"/>
    <property type="project" value="TreeGrafter"/>
</dbReference>
<feature type="domain" description="L,D-TPase catalytic" evidence="9">
    <location>
        <begin position="86"/>
        <end position="195"/>
    </location>
</feature>
<dbReference type="Pfam" id="PF03734">
    <property type="entry name" value="YkuD"/>
    <property type="match status" value="1"/>
</dbReference>
<dbReference type="GO" id="GO:0008360">
    <property type="term" value="P:regulation of cell shape"/>
    <property type="evidence" value="ECO:0007669"/>
    <property type="project" value="UniProtKB-UniRule"/>
</dbReference>
<evidence type="ECO:0000256" key="4">
    <source>
        <dbReference type="ARBA" id="ARBA00022960"/>
    </source>
</evidence>
<dbReference type="SUPFAM" id="SSF141523">
    <property type="entry name" value="L,D-transpeptidase catalytic domain-like"/>
    <property type="match status" value="1"/>
</dbReference>
<evidence type="ECO:0000256" key="1">
    <source>
        <dbReference type="ARBA" id="ARBA00004752"/>
    </source>
</evidence>
<feature type="active site" description="Nucleophile" evidence="7">
    <location>
        <position position="171"/>
    </location>
</feature>
<keyword evidence="10" id="KW-0449">Lipoprotein</keyword>
<comment type="pathway">
    <text evidence="1 7">Cell wall biogenesis; peptidoglycan biosynthesis.</text>
</comment>
<evidence type="ECO:0000256" key="2">
    <source>
        <dbReference type="ARBA" id="ARBA00005992"/>
    </source>
</evidence>
<accession>A0A1H8WJB9</accession>